<sequence>MFVALILAALLLAILVARLPRGGGRAFAAGGAVLALAGAALVKLRAGHLPGHGPRRWHNPS</sequence>
<dbReference type="EMBL" id="JAGIYZ010000012">
    <property type="protein sequence ID" value="MBP0464924.1"/>
    <property type="molecule type" value="Genomic_DNA"/>
</dbReference>
<keyword evidence="3" id="KW-1185">Reference proteome</keyword>
<keyword evidence="1" id="KW-1133">Transmembrane helix</keyword>
<evidence type="ECO:0000313" key="3">
    <source>
        <dbReference type="Proteomes" id="UP000680815"/>
    </source>
</evidence>
<keyword evidence="1" id="KW-0812">Transmembrane</keyword>
<comment type="caution">
    <text evidence="2">The sequence shown here is derived from an EMBL/GenBank/DDBJ whole genome shotgun (WGS) entry which is preliminary data.</text>
</comment>
<evidence type="ECO:0000256" key="1">
    <source>
        <dbReference type="SAM" id="Phobius"/>
    </source>
</evidence>
<dbReference type="RefSeq" id="WP_209352318.1">
    <property type="nucleotide sequence ID" value="NZ_JAGIYZ010000012.1"/>
</dbReference>
<organism evidence="2 3">
    <name type="scientific">Roseomonas nitratireducens</name>
    <dbReference type="NCBI Taxonomy" id="2820810"/>
    <lineage>
        <taxon>Bacteria</taxon>
        <taxon>Pseudomonadati</taxon>
        <taxon>Pseudomonadota</taxon>
        <taxon>Alphaproteobacteria</taxon>
        <taxon>Acetobacterales</taxon>
        <taxon>Roseomonadaceae</taxon>
        <taxon>Roseomonas</taxon>
    </lineage>
</organism>
<evidence type="ECO:0000313" key="2">
    <source>
        <dbReference type="EMBL" id="MBP0464924.1"/>
    </source>
</evidence>
<protein>
    <submittedName>
        <fullName evidence="2">Uncharacterized protein</fullName>
    </submittedName>
</protein>
<accession>A0ABS4AUI5</accession>
<proteinExistence type="predicted"/>
<dbReference type="Proteomes" id="UP000680815">
    <property type="component" value="Unassembled WGS sequence"/>
</dbReference>
<gene>
    <name evidence="2" type="ORF">J5Y09_13460</name>
</gene>
<reference evidence="2 3" key="1">
    <citation type="submission" date="2021-03" db="EMBL/GenBank/DDBJ databases">
        <authorList>
            <person name="So Y."/>
        </authorList>
    </citation>
    <scope>NUCLEOTIDE SEQUENCE [LARGE SCALE GENOMIC DNA]</scope>
    <source>
        <strain evidence="2 3">PWR1</strain>
    </source>
</reference>
<name>A0ABS4AUI5_9PROT</name>
<keyword evidence="1" id="KW-0472">Membrane</keyword>
<feature type="transmembrane region" description="Helical" evidence="1">
    <location>
        <begin position="27"/>
        <end position="46"/>
    </location>
</feature>